<feature type="domain" description="HD-GYP" evidence="3">
    <location>
        <begin position="150"/>
        <end position="360"/>
    </location>
</feature>
<comment type="caution">
    <text evidence="4">The sequence shown here is derived from an EMBL/GenBank/DDBJ whole genome shotgun (WGS) entry which is preliminary data.</text>
</comment>
<sequence>MMELSHCRVLAVDDTKLNLDILVNSLGADYELAVALDGVTALKMVQASPPDLILLDIMMPGMNGYEVLAKLKSRPETSAVPVIMISALSDLHTKSRGFQLGAVDYVSKPFEVEELRARVRTHLSLAQAHKDLRRHNEILEEKVRERTRELILTQQATIESMAALAEYRDPETGLHIHRVKGYVTLLAEELRSLPNYAGLLSRDYIEILALSSPLHDIGKVGVPDQILLKPGPLNADEFREMQRHTDYGRNAILSVQKKLGSMPFLKIAEDIVYTHHEKWDGTGYPRGLAGTDIPLSGRIMALADVYDALISRRVYKAPFTHTRAMEIIIDGAGTHFDPDLVSVFGEFAPGFRQVALFNSESDEQREALMC</sequence>
<feature type="modified residue" description="4-aspartylphosphate" evidence="1">
    <location>
        <position position="56"/>
    </location>
</feature>
<proteinExistence type="predicted"/>
<dbReference type="InterPro" id="IPR001789">
    <property type="entry name" value="Sig_transdc_resp-reg_receiver"/>
</dbReference>
<keyword evidence="5" id="KW-1185">Reference proteome</keyword>
<dbReference type="Gene3D" id="3.40.50.2300">
    <property type="match status" value="1"/>
</dbReference>
<gene>
    <name evidence="4" type="ORF">SAMN05421830_10475</name>
</gene>
<dbReference type="Proteomes" id="UP000199581">
    <property type="component" value="Unassembled WGS sequence"/>
</dbReference>
<dbReference type="Pfam" id="PF13487">
    <property type="entry name" value="HD_5"/>
    <property type="match status" value="1"/>
</dbReference>
<protein>
    <submittedName>
        <fullName evidence="4">Putative two-component system response regulator</fullName>
    </submittedName>
</protein>
<reference evidence="4 5" key="1">
    <citation type="submission" date="2016-10" db="EMBL/GenBank/DDBJ databases">
        <authorList>
            <person name="Varghese N."/>
            <person name="Submissions S."/>
        </authorList>
    </citation>
    <scope>NUCLEOTIDE SEQUENCE [LARGE SCALE GENOMIC DNA]</scope>
    <source>
        <strain evidence="4 5">DSM 1741</strain>
    </source>
</reference>
<evidence type="ECO:0000259" key="2">
    <source>
        <dbReference type="PROSITE" id="PS50110"/>
    </source>
</evidence>
<dbReference type="PROSITE" id="PS50110">
    <property type="entry name" value="RESPONSE_REGULATORY"/>
    <property type="match status" value="1"/>
</dbReference>
<organism evidence="4 5">
    <name type="scientific">Desulfomicrobium norvegicum (strain DSM 1741 / NCIMB 8310)</name>
    <name type="common">Desulfovibrio baculatus (strain Norway 4)</name>
    <name type="synonym">Desulfovibrio desulfuricans (strain Norway 4)</name>
    <dbReference type="NCBI Taxonomy" id="52561"/>
    <lineage>
        <taxon>Bacteria</taxon>
        <taxon>Pseudomonadati</taxon>
        <taxon>Thermodesulfobacteriota</taxon>
        <taxon>Desulfovibrionia</taxon>
        <taxon>Desulfovibrionales</taxon>
        <taxon>Desulfomicrobiaceae</taxon>
        <taxon>Desulfomicrobium</taxon>
    </lineage>
</organism>
<dbReference type="Pfam" id="PF00072">
    <property type="entry name" value="Response_reg"/>
    <property type="match status" value="1"/>
</dbReference>
<dbReference type="SMART" id="SM00471">
    <property type="entry name" value="HDc"/>
    <property type="match status" value="1"/>
</dbReference>
<dbReference type="InterPro" id="IPR037522">
    <property type="entry name" value="HD_GYP_dom"/>
</dbReference>
<dbReference type="PANTHER" id="PTHR45228:SF5">
    <property type="entry name" value="CYCLIC DI-GMP PHOSPHODIESTERASE VC_1348-RELATED"/>
    <property type="match status" value="1"/>
</dbReference>
<dbReference type="OrthoDB" id="9769359at2"/>
<dbReference type="GO" id="GO:0000160">
    <property type="term" value="P:phosphorelay signal transduction system"/>
    <property type="evidence" value="ECO:0007669"/>
    <property type="project" value="InterPro"/>
</dbReference>
<evidence type="ECO:0000256" key="1">
    <source>
        <dbReference type="PROSITE-ProRule" id="PRU00169"/>
    </source>
</evidence>
<evidence type="ECO:0000313" key="5">
    <source>
        <dbReference type="Proteomes" id="UP000199581"/>
    </source>
</evidence>
<dbReference type="InterPro" id="IPR052020">
    <property type="entry name" value="Cyclic_di-GMP/3'3'-cGAMP_PDE"/>
</dbReference>
<dbReference type="EMBL" id="FOTO01000004">
    <property type="protein sequence ID" value="SFL62417.1"/>
    <property type="molecule type" value="Genomic_DNA"/>
</dbReference>
<accession>A0A8G2C266</accession>
<evidence type="ECO:0000259" key="3">
    <source>
        <dbReference type="PROSITE" id="PS51832"/>
    </source>
</evidence>
<dbReference type="SUPFAM" id="SSF52172">
    <property type="entry name" value="CheY-like"/>
    <property type="match status" value="1"/>
</dbReference>
<dbReference type="InterPro" id="IPR003607">
    <property type="entry name" value="HD/PDEase_dom"/>
</dbReference>
<dbReference type="PROSITE" id="PS51832">
    <property type="entry name" value="HD_GYP"/>
    <property type="match status" value="1"/>
</dbReference>
<dbReference type="PANTHER" id="PTHR45228">
    <property type="entry name" value="CYCLIC DI-GMP PHOSPHODIESTERASE TM_0186-RELATED"/>
    <property type="match status" value="1"/>
</dbReference>
<dbReference type="Gene3D" id="1.10.3210.10">
    <property type="entry name" value="Hypothetical protein af1432"/>
    <property type="match status" value="1"/>
</dbReference>
<evidence type="ECO:0000313" key="4">
    <source>
        <dbReference type="EMBL" id="SFL62417.1"/>
    </source>
</evidence>
<dbReference type="CDD" id="cd00077">
    <property type="entry name" value="HDc"/>
    <property type="match status" value="1"/>
</dbReference>
<dbReference type="SMART" id="SM00448">
    <property type="entry name" value="REC"/>
    <property type="match status" value="1"/>
</dbReference>
<dbReference type="InterPro" id="IPR011006">
    <property type="entry name" value="CheY-like_superfamily"/>
</dbReference>
<name>A0A8G2C266_DESNO</name>
<dbReference type="AlphaFoldDB" id="A0A8G2C266"/>
<dbReference type="SUPFAM" id="SSF109604">
    <property type="entry name" value="HD-domain/PDEase-like"/>
    <property type="match status" value="1"/>
</dbReference>
<feature type="domain" description="Response regulatory" evidence="2">
    <location>
        <begin position="8"/>
        <end position="123"/>
    </location>
</feature>
<keyword evidence="1" id="KW-0597">Phosphoprotein</keyword>